<feature type="compositionally biased region" description="Basic residues" evidence="1">
    <location>
        <begin position="254"/>
        <end position="264"/>
    </location>
</feature>
<evidence type="ECO:0000313" key="2">
    <source>
        <dbReference type="EMBL" id="MEJ8474138.1"/>
    </source>
</evidence>
<evidence type="ECO:0000313" key="3">
    <source>
        <dbReference type="Proteomes" id="UP001385499"/>
    </source>
</evidence>
<accession>A0ABU8TIZ5</accession>
<organism evidence="2 3">
    <name type="scientific">Roseibium algae</name>
    <dbReference type="NCBI Taxonomy" id="3123038"/>
    <lineage>
        <taxon>Bacteria</taxon>
        <taxon>Pseudomonadati</taxon>
        <taxon>Pseudomonadota</taxon>
        <taxon>Alphaproteobacteria</taxon>
        <taxon>Hyphomicrobiales</taxon>
        <taxon>Stappiaceae</taxon>
        <taxon>Roseibium</taxon>
    </lineage>
</organism>
<reference evidence="2 3" key="1">
    <citation type="submission" date="2024-02" db="EMBL/GenBank/DDBJ databases">
        <title>Roseibium algae sp. nov., isolated from marine alga (Grateloupia sp.), showing potential in myo-inositol conversion.</title>
        <authorList>
            <person name="Wang Y."/>
        </authorList>
    </citation>
    <scope>NUCLEOTIDE SEQUENCE [LARGE SCALE GENOMIC DNA]</scope>
    <source>
        <strain evidence="2 3">H3510</strain>
    </source>
</reference>
<keyword evidence="3" id="KW-1185">Reference proteome</keyword>
<comment type="caution">
    <text evidence="2">The sequence shown here is derived from an EMBL/GenBank/DDBJ whole genome shotgun (WGS) entry which is preliminary data.</text>
</comment>
<gene>
    <name evidence="2" type="ORF">V6575_08550</name>
</gene>
<name>A0ABU8TIZ5_9HYPH</name>
<feature type="region of interest" description="Disordered" evidence="1">
    <location>
        <begin position="160"/>
        <end position="264"/>
    </location>
</feature>
<evidence type="ECO:0000256" key="1">
    <source>
        <dbReference type="SAM" id="MobiDB-lite"/>
    </source>
</evidence>
<dbReference type="Proteomes" id="UP001385499">
    <property type="component" value="Unassembled WGS sequence"/>
</dbReference>
<dbReference type="InterPro" id="IPR021735">
    <property type="entry name" value="DUF3306"/>
</dbReference>
<sequence length="264" mass="29247">MTRDEDTSGEGFLQRWSRRKSGTLTEVEIAEEAAVQAVQLPEADGDTDVEPEEDPELAANREAAEAVDIDALTYESDFTLFMKNGVPEAVKNAALRKLWRSNPVLAVLDGLNDYDEDFRLAEGAVNHYASAWKVGRGYADKAEQVTADMEEKSARLAAERERLASGDAQEPSDVSVERAEDLPDADQPLNEIADEDEHAETDEQLVSDDDIASEAQPMDGELGAELQSELAELQPEDTLMETPIENKRPSQNRTSRRRMSFTTE</sequence>
<dbReference type="RefSeq" id="WP_340273847.1">
    <property type="nucleotide sequence ID" value="NZ_JBAKIA010000004.1"/>
</dbReference>
<protein>
    <submittedName>
        <fullName evidence="2">DUF3306 domain-containing protein</fullName>
    </submittedName>
</protein>
<proteinExistence type="predicted"/>
<dbReference type="EMBL" id="JBAKIA010000004">
    <property type="protein sequence ID" value="MEJ8474138.1"/>
    <property type="molecule type" value="Genomic_DNA"/>
</dbReference>
<dbReference type="Pfam" id="PF11748">
    <property type="entry name" value="DUF3306"/>
    <property type="match status" value="1"/>
</dbReference>
<feature type="compositionally biased region" description="Acidic residues" evidence="1">
    <location>
        <begin position="192"/>
        <end position="212"/>
    </location>
</feature>